<dbReference type="Gene3D" id="2.30.39.10">
    <property type="entry name" value="Alpha-1-antitrypsin, domain 1"/>
    <property type="match status" value="1"/>
</dbReference>
<evidence type="ECO:0000256" key="8">
    <source>
        <dbReference type="RuleBase" id="RU000411"/>
    </source>
</evidence>
<evidence type="ECO:0000256" key="9">
    <source>
        <dbReference type="SAM" id="SignalP"/>
    </source>
</evidence>
<feature type="signal peptide" evidence="9">
    <location>
        <begin position="1"/>
        <end position="18"/>
    </location>
</feature>
<evidence type="ECO:0000256" key="5">
    <source>
        <dbReference type="ARBA" id="ARBA00022729"/>
    </source>
</evidence>
<keyword evidence="7" id="KW-0325">Glycoprotein</keyword>
<keyword evidence="3" id="KW-0964">Secreted</keyword>
<dbReference type="Proteomes" id="UP000053240">
    <property type="component" value="Unassembled WGS sequence"/>
</dbReference>
<comment type="subcellular location">
    <subcellularLocation>
        <location evidence="1">Secreted</location>
    </subcellularLocation>
</comment>
<comment type="similarity">
    <text evidence="2 8">Belongs to the serpin family.</text>
</comment>
<evidence type="ECO:0000256" key="6">
    <source>
        <dbReference type="ARBA" id="ARBA00022900"/>
    </source>
</evidence>
<dbReference type="EMBL" id="KQ460615">
    <property type="protein sequence ID" value="KPJ13556.1"/>
    <property type="molecule type" value="Genomic_DNA"/>
</dbReference>
<keyword evidence="5 9" id="KW-0732">Signal</keyword>
<dbReference type="InterPro" id="IPR042185">
    <property type="entry name" value="Serpin_sf_2"/>
</dbReference>
<dbReference type="SUPFAM" id="SSF56574">
    <property type="entry name" value="Serpins"/>
    <property type="match status" value="1"/>
</dbReference>
<keyword evidence="12" id="KW-1185">Reference proteome</keyword>
<dbReference type="FunFam" id="2.30.39.10:FF:000030">
    <property type="entry name" value="Serpin 2"/>
    <property type="match status" value="1"/>
</dbReference>
<dbReference type="InterPro" id="IPR036186">
    <property type="entry name" value="Serpin_sf"/>
</dbReference>
<dbReference type="InterPro" id="IPR023796">
    <property type="entry name" value="Serpin_dom"/>
</dbReference>
<dbReference type="GO" id="GO:0005615">
    <property type="term" value="C:extracellular space"/>
    <property type="evidence" value="ECO:0007669"/>
    <property type="project" value="InterPro"/>
</dbReference>
<dbReference type="PANTHER" id="PTHR11461">
    <property type="entry name" value="SERINE PROTEASE INHIBITOR, SERPIN"/>
    <property type="match status" value="1"/>
</dbReference>
<dbReference type="PANTHER" id="PTHR11461:SF278">
    <property type="entry name" value="SERINE PROTEASE INHIBITOR 88EA"/>
    <property type="match status" value="1"/>
</dbReference>
<proteinExistence type="inferred from homology"/>
<dbReference type="InterPro" id="IPR000215">
    <property type="entry name" value="Serpin_fam"/>
</dbReference>
<dbReference type="FunCoup" id="A0A194RCC1">
    <property type="interactions" value="49"/>
</dbReference>
<dbReference type="AlphaFoldDB" id="A0A194RCC1"/>
<dbReference type="CDD" id="cd19594">
    <property type="entry name" value="serpin_crustaceans_chelicerates_insects"/>
    <property type="match status" value="1"/>
</dbReference>
<sequence length="357" mass="40394">MLKIGVLIFLISSTLVNSQCFYKDDSSKKLSPESRMSLYRGQLEFTLHLFNEINKMVPDDNIFFSPFSVYHSLLLGYFAAGGQTEQSLKRSLKIADTMNFQGQPGESRDYINDWVSRVTKNNIKDFLPPYAISQVTRMVLANAAYFKGLWASKFLPERTKKEPFFVSESRQTLTHFMKQKGTFHYMVNDDLGAQILELPYKGNDISMYIFLPPYSMKEGVTNIIANLTPERLAAVVEESFMGREVVVEIPKFTMERSLPIKGVLQALGVGDLFNSSADFSTLTDDRGILFDDAIHKAKIQIDEEGTVAAAATAIFGFRSSRPAEPSVFIANFPFVYVIYERPTNSVLFMGVYRDPKK</sequence>
<keyword evidence="6" id="KW-0722">Serine protease inhibitor</keyword>
<organism evidence="11 12">
    <name type="scientific">Papilio machaon</name>
    <name type="common">Old World swallowtail butterfly</name>
    <dbReference type="NCBI Taxonomy" id="76193"/>
    <lineage>
        <taxon>Eukaryota</taxon>
        <taxon>Metazoa</taxon>
        <taxon>Ecdysozoa</taxon>
        <taxon>Arthropoda</taxon>
        <taxon>Hexapoda</taxon>
        <taxon>Insecta</taxon>
        <taxon>Pterygota</taxon>
        <taxon>Neoptera</taxon>
        <taxon>Endopterygota</taxon>
        <taxon>Lepidoptera</taxon>
        <taxon>Glossata</taxon>
        <taxon>Ditrysia</taxon>
        <taxon>Papilionoidea</taxon>
        <taxon>Papilionidae</taxon>
        <taxon>Papilioninae</taxon>
        <taxon>Papilio</taxon>
    </lineage>
</organism>
<dbReference type="GO" id="GO:0004867">
    <property type="term" value="F:serine-type endopeptidase inhibitor activity"/>
    <property type="evidence" value="ECO:0007669"/>
    <property type="project" value="UniProtKB-KW"/>
</dbReference>
<protein>
    <submittedName>
        <fullName evidence="11">Serpin B13</fullName>
    </submittedName>
</protein>
<dbReference type="Gene3D" id="3.30.497.10">
    <property type="entry name" value="Antithrombin, subunit I, domain 2"/>
    <property type="match status" value="2"/>
</dbReference>
<evidence type="ECO:0000313" key="11">
    <source>
        <dbReference type="EMBL" id="KPJ13556.1"/>
    </source>
</evidence>
<gene>
    <name evidence="11" type="ORF">RR48_10740</name>
</gene>
<dbReference type="SMART" id="SM00093">
    <property type="entry name" value="SERPIN"/>
    <property type="match status" value="1"/>
</dbReference>
<evidence type="ECO:0000256" key="1">
    <source>
        <dbReference type="ARBA" id="ARBA00004613"/>
    </source>
</evidence>
<dbReference type="Pfam" id="PF00079">
    <property type="entry name" value="Serpin"/>
    <property type="match status" value="2"/>
</dbReference>
<name>A0A194RCC1_PAPMA</name>
<feature type="chain" id="PRO_5008265079" evidence="9">
    <location>
        <begin position="19"/>
        <end position="357"/>
    </location>
</feature>
<reference evidence="11 12" key="1">
    <citation type="journal article" date="2015" name="Nat. Commun.">
        <title>Outbred genome sequencing and CRISPR/Cas9 gene editing in butterflies.</title>
        <authorList>
            <person name="Li X."/>
            <person name="Fan D."/>
            <person name="Zhang W."/>
            <person name="Liu G."/>
            <person name="Zhang L."/>
            <person name="Zhao L."/>
            <person name="Fang X."/>
            <person name="Chen L."/>
            <person name="Dong Y."/>
            <person name="Chen Y."/>
            <person name="Ding Y."/>
            <person name="Zhao R."/>
            <person name="Feng M."/>
            <person name="Zhu Y."/>
            <person name="Feng Y."/>
            <person name="Jiang X."/>
            <person name="Zhu D."/>
            <person name="Xiang H."/>
            <person name="Feng X."/>
            <person name="Li S."/>
            <person name="Wang J."/>
            <person name="Zhang G."/>
            <person name="Kronforst M.R."/>
            <person name="Wang W."/>
        </authorList>
    </citation>
    <scope>NUCLEOTIDE SEQUENCE [LARGE SCALE GENOMIC DNA]</scope>
    <source>
        <strain evidence="11">Ya'a_city_454_Pm</strain>
        <tissue evidence="11">Whole body</tissue>
    </source>
</reference>
<evidence type="ECO:0000259" key="10">
    <source>
        <dbReference type="SMART" id="SM00093"/>
    </source>
</evidence>
<evidence type="ECO:0000256" key="4">
    <source>
        <dbReference type="ARBA" id="ARBA00022690"/>
    </source>
</evidence>
<evidence type="ECO:0000256" key="2">
    <source>
        <dbReference type="ARBA" id="ARBA00009500"/>
    </source>
</evidence>
<feature type="domain" description="Serpin" evidence="10">
    <location>
        <begin position="47"/>
        <end position="355"/>
    </location>
</feature>
<accession>A0A194RCC1</accession>
<evidence type="ECO:0000256" key="7">
    <source>
        <dbReference type="ARBA" id="ARBA00023180"/>
    </source>
</evidence>
<evidence type="ECO:0000313" key="12">
    <source>
        <dbReference type="Proteomes" id="UP000053240"/>
    </source>
</evidence>
<evidence type="ECO:0000256" key="3">
    <source>
        <dbReference type="ARBA" id="ARBA00022525"/>
    </source>
</evidence>
<dbReference type="InterPro" id="IPR042178">
    <property type="entry name" value="Serpin_sf_1"/>
</dbReference>
<dbReference type="InParanoid" id="A0A194RCC1"/>
<keyword evidence="4" id="KW-0646">Protease inhibitor</keyword>